<comment type="caution">
    <text evidence="3">The sequence shown here is derived from an EMBL/GenBank/DDBJ whole genome shotgun (WGS) entry which is preliminary data.</text>
</comment>
<feature type="domain" description="DDE-1" evidence="2">
    <location>
        <begin position="283"/>
        <end position="464"/>
    </location>
</feature>
<dbReference type="RefSeq" id="XP_067814486.1">
    <property type="nucleotide sequence ID" value="XM_067958321.1"/>
</dbReference>
<dbReference type="PANTHER" id="PTHR19303:SF73">
    <property type="entry name" value="PROTEIN PDC2"/>
    <property type="match status" value="1"/>
</dbReference>
<reference evidence="3 4" key="1">
    <citation type="journal article" date="2021" name="Genome Biol.">
        <title>AFLAP: assembly-free linkage analysis pipeline using k-mers from genome sequencing data.</title>
        <authorList>
            <person name="Fletcher K."/>
            <person name="Zhang L."/>
            <person name="Gil J."/>
            <person name="Han R."/>
            <person name="Cavanaugh K."/>
            <person name="Michelmore R."/>
        </authorList>
    </citation>
    <scope>NUCLEOTIDE SEQUENCE [LARGE SCALE GENOMIC DNA]</scope>
    <source>
        <strain evidence="3 4">SF5</strain>
    </source>
</reference>
<evidence type="ECO:0000313" key="4">
    <source>
        <dbReference type="Proteomes" id="UP000294530"/>
    </source>
</evidence>
<dbReference type="InterPro" id="IPR050863">
    <property type="entry name" value="CenT-Element_Derived"/>
</dbReference>
<feature type="compositionally biased region" description="Polar residues" evidence="1">
    <location>
        <begin position="50"/>
        <end position="67"/>
    </location>
</feature>
<keyword evidence="4" id="KW-1185">Reference proteome</keyword>
<dbReference type="GO" id="GO:0003677">
    <property type="term" value="F:DNA binding"/>
    <property type="evidence" value="ECO:0007669"/>
    <property type="project" value="TreeGrafter"/>
</dbReference>
<dbReference type="Gene3D" id="1.10.10.60">
    <property type="entry name" value="Homeodomain-like"/>
    <property type="match status" value="1"/>
</dbReference>
<sequence length="679" mass="75440">MGEDLNVSLPGRKNPQVFIPEAHHQQLKTQLSNTAAAGLSTFSSESSVHHLQQSDGLVRNGPSNTSGLPVGRRIRLTLGQKREVVDLAASKKFTHRELAEKFCVGRTTITNICRQEDLIRTETDSADATKKKRKTTKCTYDLRVLDECLHKWRMEVKVSSPDTKLTGTVLQHKAMDLACKIVQERYAALPEKVQQALQKFTGSNGWLDGYRTRFGSFSSKQLGDQSVIKNVDIQTKLRELHHAFSNVDLEDIWTGSEFAVMFKPEGATGGGDNNGRFTASLFISAAGEAFDMQVIGTDRNPLLLRGIDTKETYNIQYGYSKTGWQVAQTTVSMLKSLNVLAKARKRTYRVILDSAVPHVKAALILDSQGDHRTFFVYDHLQIFFLPPNFKALRFHPCHLGVIQAFKSHFRSEMVETLFSIYRQSLMTQDHRGYRPQRHLHTRNIFHWFCVALHSLDKHLIQSAWARSGLLPTQAIASLDLRVIVTNGSTPVTTNQSSVGTNCSNGCAYIERNGLHGPELVDGSGSPQLLNGGVLSFGQPYSELQDQLTRIAQVAPGFLRTIGVPDPPNAQSFVEFEGDASVTDPGIDEVQIIRGVLQKHGYLSTKQLDDESCKDDTCESLDDVVDEPCPRPEEIIASVGILKRYLRLSRNAVPSRVAAIIQLNSVKRAVDAAAFRNATL</sequence>
<protein>
    <recommendedName>
        <fullName evidence="2">DDE-1 domain-containing protein</fullName>
    </recommendedName>
</protein>
<evidence type="ECO:0000256" key="1">
    <source>
        <dbReference type="SAM" id="MobiDB-lite"/>
    </source>
</evidence>
<proteinExistence type="predicted"/>
<gene>
    <name evidence="3" type="ORF">CCR75_000213</name>
</gene>
<organism evidence="3 4">
    <name type="scientific">Bremia lactucae</name>
    <name type="common">Lettuce downy mildew</name>
    <dbReference type="NCBI Taxonomy" id="4779"/>
    <lineage>
        <taxon>Eukaryota</taxon>
        <taxon>Sar</taxon>
        <taxon>Stramenopiles</taxon>
        <taxon>Oomycota</taxon>
        <taxon>Peronosporomycetes</taxon>
        <taxon>Peronosporales</taxon>
        <taxon>Peronosporaceae</taxon>
        <taxon>Bremia</taxon>
    </lineage>
</organism>
<dbReference type="KEGG" id="blac:94343992"/>
<feature type="region of interest" description="Disordered" evidence="1">
    <location>
        <begin position="50"/>
        <end position="70"/>
    </location>
</feature>
<accession>A0A976FDU6</accession>
<dbReference type="AlphaFoldDB" id="A0A976FDU6"/>
<dbReference type="Pfam" id="PF03184">
    <property type="entry name" value="DDE_1"/>
    <property type="match status" value="1"/>
</dbReference>
<evidence type="ECO:0000259" key="2">
    <source>
        <dbReference type="Pfam" id="PF03184"/>
    </source>
</evidence>
<dbReference type="InterPro" id="IPR004875">
    <property type="entry name" value="DDE_SF_endonuclease_dom"/>
</dbReference>
<dbReference type="OrthoDB" id="9909311at2759"/>
<dbReference type="GO" id="GO:0005634">
    <property type="term" value="C:nucleus"/>
    <property type="evidence" value="ECO:0007669"/>
    <property type="project" value="TreeGrafter"/>
</dbReference>
<evidence type="ECO:0000313" key="3">
    <source>
        <dbReference type="EMBL" id="TDH64987.1"/>
    </source>
</evidence>
<dbReference type="PANTHER" id="PTHR19303">
    <property type="entry name" value="TRANSPOSON"/>
    <property type="match status" value="1"/>
</dbReference>
<dbReference type="GeneID" id="94343992"/>
<name>A0A976FDU6_BRELC</name>
<dbReference type="EMBL" id="SHOA02000217">
    <property type="protein sequence ID" value="TDH64987.1"/>
    <property type="molecule type" value="Genomic_DNA"/>
</dbReference>
<dbReference type="Proteomes" id="UP000294530">
    <property type="component" value="Unassembled WGS sequence"/>
</dbReference>